<name>A0AAW5KIR2_9FIRM</name>
<protein>
    <submittedName>
        <fullName evidence="1">Uncharacterized protein</fullName>
    </submittedName>
</protein>
<reference evidence="1" key="1">
    <citation type="submission" date="2022-06" db="EMBL/GenBank/DDBJ databases">
        <title>Isolation of gut microbiota from human fecal samples.</title>
        <authorList>
            <person name="Pamer E.G."/>
            <person name="Barat B."/>
            <person name="Waligurski E."/>
            <person name="Medina S."/>
            <person name="Paddock L."/>
            <person name="Mostad J."/>
        </authorList>
    </citation>
    <scope>NUCLEOTIDE SEQUENCE</scope>
    <source>
        <strain evidence="1">DFI.5.57</strain>
    </source>
</reference>
<comment type="caution">
    <text evidence="1">The sequence shown here is derived from an EMBL/GenBank/DDBJ whole genome shotgun (WGS) entry which is preliminary data.</text>
</comment>
<dbReference type="EMBL" id="JANGCN010000011">
    <property type="protein sequence ID" value="MCQ5152956.1"/>
    <property type="molecule type" value="Genomic_DNA"/>
</dbReference>
<dbReference type="Proteomes" id="UP001206236">
    <property type="component" value="Unassembled WGS sequence"/>
</dbReference>
<gene>
    <name evidence="1" type="ORF">NE632_06505</name>
</gene>
<evidence type="ECO:0000313" key="2">
    <source>
        <dbReference type="Proteomes" id="UP001206236"/>
    </source>
</evidence>
<proteinExistence type="predicted"/>
<dbReference type="AlphaFoldDB" id="A0AAW5KIR2"/>
<dbReference type="RefSeq" id="WP_022287858.1">
    <property type="nucleotide sequence ID" value="NZ_CAKVXH010000018.1"/>
</dbReference>
<organism evidence="1 2">
    <name type="scientific">Ruminococcus bicirculans</name>
    <name type="common">ex Wegman et al. 2014</name>
    <dbReference type="NCBI Taxonomy" id="1160721"/>
    <lineage>
        <taxon>Bacteria</taxon>
        <taxon>Bacillati</taxon>
        <taxon>Bacillota</taxon>
        <taxon>Clostridia</taxon>
        <taxon>Eubacteriales</taxon>
        <taxon>Oscillospiraceae</taxon>
        <taxon>Ruminococcus</taxon>
    </lineage>
</organism>
<evidence type="ECO:0000313" key="1">
    <source>
        <dbReference type="EMBL" id="MCQ5152956.1"/>
    </source>
</evidence>
<sequence>MKLQIIPGESVGKYKLGMTYHKLIKTIQLENIAYKKIVLPTCIKIVTKNMMFLLVNNVIMQITVYGDFKGTFNDTIGIGSSLADVKEYIGDIKTGEYDIVPTYELRDISGICFELKDEDNCDEYKVPIDAISIYYP</sequence>
<accession>A0AAW5KIR2</accession>